<protein>
    <recommendedName>
        <fullName evidence="4">Leucine-rich repeat domain-containing protein</fullName>
    </recommendedName>
</protein>
<name>A0A3S4UYZ1_9ACTO</name>
<dbReference type="OrthoDB" id="3246920at2"/>
<gene>
    <name evidence="2" type="ORF">NCTC13354_00987</name>
</gene>
<dbReference type="PANTHER" id="PTHR45661:SF3">
    <property type="entry name" value="IG-LIKE DOMAIN-CONTAINING PROTEIN"/>
    <property type="match status" value="1"/>
</dbReference>
<keyword evidence="3" id="KW-1185">Reference proteome</keyword>
<organism evidence="2 3">
    <name type="scientific">Trueperella bialowiezensis</name>
    <dbReference type="NCBI Taxonomy" id="312285"/>
    <lineage>
        <taxon>Bacteria</taxon>
        <taxon>Bacillati</taxon>
        <taxon>Actinomycetota</taxon>
        <taxon>Actinomycetes</taxon>
        <taxon>Actinomycetales</taxon>
        <taxon>Actinomycetaceae</taxon>
        <taxon>Trueperella</taxon>
    </lineage>
</organism>
<dbReference type="PANTHER" id="PTHR45661">
    <property type="entry name" value="SURFACE ANTIGEN"/>
    <property type="match status" value="1"/>
</dbReference>
<dbReference type="PROSITE" id="PS51257">
    <property type="entry name" value="PROKAR_LIPOPROTEIN"/>
    <property type="match status" value="1"/>
</dbReference>
<evidence type="ECO:0000256" key="1">
    <source>
        <dbReference type="SAM" id="SignalP"/>
    </source>
</evidence>
<dbReference type="InterPro" id="IPR032675">
    <property type="entry name" value="LRR_dom_sf"/>
</dbReference>
<dbReference type="InterPro" id="IPR026906">
    <property type="entry name" value="LRR_5"/>
</dbReference>
<feature type="signal peptide" evidence="1">
    <location>
        <begin position="1"/>
        <end position="24"/>
    </location>
</feature>
<proteinExistence type="predicted"/>
<dbReference type="SUPFAM" id="SSF52058">
    <property type="entry name" value="L domain-like"/>
    <property type="match status" value="1"/>
</dbReference>
<dbReference type="AlphaFoldDB" id="A0A3S4UYZ1"/>
<dbReference type="Proteomes" id="UP000269542">
    <property type="component" value="Chromosome"/>
</dbReference>
<sequence length="276" mass="30170">MLIIKNLFRIVLASALVITLSACGGSEDSQGGDRQEKTSVSSGEANEDYFLWEDDNILALKKDEAPTSGTLVIPKRAKGITGPLLQDSQIDTVVFESDEDIELYQAFYGAPNLKHVELPSGLTEIGDYSFASTESLEEITIPENVKVIGQSAFSHCKGLKKVTMGNSVTEIKNTAFINTPQLTELTLSENVESIGSEAFYLTGLTEFTIPKAIKTIGYNGLYSESFESFYFPEEAEPEEIEDGALFLLGVDVHVVKGSYMDTHYEDLIHGGNKVVD</sequence>
<evidence type="ECO:0000313" key="3">
    <source>
        <dbReference type="Proteomes" id="UP000269542"/>
    </source>
</evidence>
<evidence type="ECO:0000313" key="2">
    <source>
        <dbReference type="EMBL" id="VEI13275.1"/>
    </source>
</evidence>
<dbReference type="KEGG" id="tbw:NCTC13354_00987"/>
<keyword evidence="1" id="KW-0732">Signal</keyword>
<feature type="chain" id="PRO_5038574707" description="Leucine-rich repeat domain-containing protein" evidence="1">
    <location>
        <begin position="25"/>
        <end position="276"/>
    </location>
</feature>
<reference evidence="2 3" key="1">
    <citation type="submission" date="2018-12" db="EMBL/GenBank/DDBJ databases">
        <authorList>
            <consortium name="Pathogen Informatics"/>
        </authorList>
    </citation>
    <scope>NUCLEOTIDE SEQUENCE [LARGE SCALE GENOMIC DNA]</scope>
    <source>
        <strain evidence="2 3">NCTC13354</strain>
    </source>
</reference>
<dbReference type="RefSeq" id="WP_126416407.1">
    <property type="nucleotide sequence ID" value="NZ_LR134476.1"/>
</dbReference>
<dbReference type="Pfam" id="PF13306">
    <property type="entry name" value="LRR_5"/>
    <property type="match status" value="1"/>
</dbReference>
<dbReference type="Gene3D" id="3.80.10.10">
    <property type="entry name" value="Ribonuclease Inhibitor"/>
    <property type="match status" value="1"/>
</dbReference>
<dbReference type="EMBL" id="LR134476">
    <property type="protein sequence ID" value="VEI13275.1"/>
    <property type="molecule type" value="Genomic_DNA"/>
</dbReference>
<dbReference type="InterPro" id="IPR053139">
    <property type="entry name" value="Surface_bspA-like"/>
</dbReference>
<accession>A0A3S4UYZ1</accession>
<evidence type="ECO:0008006" key="4">
    <source>
        <dbReference type="Google" id="ProtNLM"/>
    </source>
</evidence>